<evidence type="ECO:0000313" key="3">
    <source>
        <dbReference type="WBParaSite" id="ACRNAN_scaffold3409.g27243.t1"/>
    </source>
</evidence>
<dbReference type="PROSITE" id="PS50041">
    <property type="entry name" value="C_TYPE_LECTIN_2"/>
    <property type="match status" value="1"/>
</dbReference>
<dbReference type="InterPro" id="IPR001304">
    <property type="entry name" value="C-type_lectin-like"/>
</dbReference>
<dbReference type="InterPro" id="IPR016187">
    <property type="entry name" value="CTDL_fold"/>
</dbReference>
<accession>A0A914DRA6</accession>
<sequence>MKCIKLILAQPSNGNNNGKPVNPVSQCIDGYQYFSIPNSCYKYVDTSLSFKDAEKYCKNQSGQLVSIHSLEEDEIVTTMYYQHNTAWGVMWIGLNDFTGDEEWAL</sequence>
<dbReference type="InterPro" id="IPR050111">
    <property type="entry name" value="C-type_lectin/snaclec_domain"/>
</dbReference>
<proteinExistence type="predicted"/>
<reference evidence="3" key="1">
    <citation type="submission" date="2022-11" db="UniProtKB">
        <authorList>
            <consortium name="WormBaseParasite"/>
        </authorList>
    </citation>
    <scope>IDENTIFICATION</scope>
</reference>
<dbReference type="Pfam" id="PF00059">
    <property type="entry name" value="Lectin_C"/>
    <property type="match status" value="1"/>
</dbReference>
<keyword evidence="2" id="KW-1185">Reference proteome</keyword>
<dbReference type="AlphaFoldDB" id="A0A914DRA6"/>
<protein>
    <submittedName>
        <fullName evidence="3">C-type lectin domain-containing protein</fullName>
    </submittedName>
</protein>
<dbReference type="Gene3D" id="3.10.100.10">
    <property type="entry name" value="Mannose-Binding Protein A, subunit A"/>
    <property type="match status" value="1"/>
</dbReference>
<dbReference type="WBParaSite" id="ACRNAN_scaffold3409.g27243.t1">
    <property type="protein sequence ID" value="ACRNAN_scaffold3409.g27243.t1"/>
    <property type="gene ID" value="ACRNAN_scaffold3409.g27243"/>
</dbReference>
<dbReference type="SUPFAM" id="SSF56436">
    <property type="entry name" value="C-type lectin-like"/>
    <property type="match status" value="1"/>
</dbReference>
<evidence type="ECO:0000259" key="1">
    <source>
        <dbReference type="PROSITE" id="PS50041"/>
    </source>
</evidence>
<name>A0A914DRA6_9BILA</name>
<dbReference type="PANTHER" id="PTHR22803">
    <property type="entry name" value="MANNOSE, PHOSPHOLIPASE, LECTIN RECEPTOR RELATED"/>
    <property type="match status" value="1"/>
</dbReference>
<organism evidence="2 3">
    <name type="scientific">Acrobeloides nanus</name>
    <dbReference type="NCBI Taxonomy" id="290746"/>
    <lineage>
        <taxon>Eukaryota</taxon>
        <taxon>Metazoa</taxon>
        <taxon>Ecdysozoa</taxon>
        <taxon>Nematoda</taxon>
        <taxon>Chromadorea</taxon>
        <taxon>Rhabditida</taxon>
        <taxon>Tylenchina</taxon>
        <taxon>Cephalobomorpha</taxon>
        <taxon>Cephaloboidea</taxon>
        <taxon>Cephalobidae</taxon>
        <taxon>Acrobeloides</taxon>
    </lineage>
</organism>
<dbReference type="InterPro" id="IPR016186">
    <property type="entry name" value="C-type_lectin-like/link_sf"/>
</dbReference>
<dbReference type="CDD" id="cd00037">
    <property type="entry name" value="CLECT"/>
    <property type="match status" value="1"/>
</dbReference>
<feature type="domain" description="C-type lectin" evidence="1">
    <location>
        <begin position="36"/>
        <end position="105"/>
    </location>
</feature>
<evidence type="ECO:0000313" key="2">
    <source>
        <dbReference type="Proteomes" id="UP000887540"/>
    </source>
</evidence>
<dbReference type="Proteomes" id="UP000887540">
    <property type="component" value="Unplaced"/>
</dbReference>